<evidence type="ECO:0000313" key="5">
    <source>
        <dbReference type="EMBL" id="CAB4771457.1"/>
    </source>
</evidence>
<dbReference type="InterPro" id="IPR002123">
    <property type="entry name" value="Plipid/glycerol_acylTrfase"/>
</dbReference>
<organism evidence="5">
    <name type="scientific">freshwater metagenome</name>
    <dbReference type="NCBI Taxonomy" id="449393"/>
    <lineage>
        <taxon>unclassified sequences</taxon>
        <taxon>metagenomes</taxon>
        <taxon>ecological metagenomes</taxon>
    </lineage>
</organism>
<proteinExistence type="predicted"/>
<feature type="domain" description="Phospholipid/glycerol acyltransferase" evidence="4">
    <location>
        <begin position="39"/>
        <end position="153"/>
    </location>
</feature>
<feature type="region of interest" description="Disordered" evidence="3">
    <location>
        <begin position="218"/>
        <end position="240"/>
    </location>
</feature>
<evidence type="ECO:0000259" key="4">
    <source>
        <dbReference type="SMART" id="SM00563"/>
    </source>
</evidence>
<dbReference type="SMART" id="SM00563">
    <property type="entry name" value="PlsC"/>
    <property type="match status" value="1"/>
</dbReference>
<reference evidence="5" key="1">
    <citation type="submission" date="2020-05" db="EMBL/GenBank/DDBJ databases">
        <authorList>
            <person name="Chiriac C."/>
            <person name="Salcher M."/>
            <person name="Ghai R."/>
            <person name="Kavagutti S V."/>
        </authorList>
    </citation>
    <scope>NUCLEOTIDE SEQUENCE</scope>
</reference>
<gene>
    <name evidence="5" type="ORF">UFOPK2761_03415</name>
</gene>
<dbReference type="GO" id="GO:0005886">
    <property type="term" value="C:plasma membrane"/>
    <property type="evidence" value="ECO:0007669"/>
    <property type="project" value="TreeGrafter"/>
</dbReference>
<evidence type="ECO:0000256" key="3">
    <source>
        <dbReference type="SAM" id="MobiDB-lite"/>
    </source>
</evidence>
<dbReference type="AlphaFoldDB" id="A0A6J6VLY5"/>
<dbReference type="SUPFAM" id="SSF69593">
    <property type="entry name" value="Glycerol-3-phosphate (1)-acyltransferase"/>
    <property type="match status" value="1"/>
</dbReference>
<protein>
    <submittedName>
        <fullName evidence="5">Unannotated protein</fullName>
    </submittedName>
</protein>
<evidence type="ECO:0000256" key="1">
    <source>
        <dbReference type="ARBA" id="ARBA00022679"/>
    </source>
</evidence>
<keyword evidence="1" id="KW-0808">Transferase</keyword>
<dbReference type="GO" id="GO:0003841">
    <property type="term" value="F:1-acylglycerol-3-phosphate O-acyltransferase activity"/>
    <property type="evidence" value="ECO:0007669"/>
    <property type="project" value="TreeGrafter"/>
</dbReference>
<dbReference type="EMBL" id="CAEZYQ010000049">
    <property type="protein sequence ID" value="CAB4771457.1"/>
    <property type="molecule type" value="Genomic_DNA"/>
</dbReference>
<dbReference type="GO" id="GO:0006654">
    <property type="term" value="P:phosphatidic acid biosynthetic process"/>
    <property type="evidence" value="ECO:0007669"/>
    <property type="project" value="TreeGrafter"/>
</dbReference>
<dbReference type="PANTHER" id="PTHR10434:SF55">
    <property type="entry name" value="POSSIBLE ACYLTRANSFERASE"/>
    <property type="match status" value="1"/>
</dbReference>
<evidence type="ECO:0000256" key="2">
    <source>
        <dbReference type="ARBA" id="ARBA00023315"/>
    </source>
</evidence>
<keyword evidence="2" id="KW-0012">Acyltransferase</keyword>
<name>A0A6J6VLY5_9ZZZZ</name>
<dbReference type="CDD" id="cd07989">
    <property type="entry name" value="LPLAT_AGPAT-like"/>
    <property type="match status" value="1"/>
</dbReference>
<sequence length="261" mass="28728">MAREPWYAGTILLGKGLLRGLDVKRAWHGTEHLPTDGPVLLASNHASFPDFAFVGEAGLSRGRRIRFLCRHDMWDVPVVGRAMRSMRHVPVDREAPAAAYLAARRLLREGEPVCAFPEAGVSHSYTIRALMPGVAALARETGVPVVPVAVWGQQRLWPLRRHLEERAQLSLQRGIRVDVAFGPAFSVEPGADLVEVTRDLGQRMTGLLEGLQSLAHHRPRPGEKARWHPAHLGGTAPTRTAAEPLDLLPRSAIRPTWGPEV</sequence>
<dbReference type="PANTHER" id="PTHR10434">
    <property type="entry name" value="1-ACYL-SN-GLYCEROL-3-PHOSPHATE ACYLTRANSFERASE"/>
    <property type="match status" value="1"/>
</dbReference>
<accession>A0A6J6VLY5</accession>
<dbReference type="Pfam" id="PF01553">
    <property type="entry name" value="Acyltransferase"/>
    <property type="match status" value="1"/>
</dbReference>